<dbReference type="EMBL" id="CADIKH010000096">
    <property type="protein sequence ID" value="CAB3774112.1"/>
    <property type="molecule type" value="Genomic_DNA"/>
</dbReference>
<dbReference type="NCBIfam" id="TIGR00756">
    <property type="entry name" value="PPR"/>
    <property type="match status" value="1"/>
</dbReference>
<dbReference type="InterPro" id="IPR002885">
    <property type="entry name" value="PPR_rpt"/>
</dbReference>
<reference evidence="3 4" key="1">
    <citation type="submission" date="2020-04" db="EMBL/GenBank/DDBJ databases">
        <authorList>
            <person name="De Canck E."/>
        </authorList>
    </citation>
    <scope>NUCLEOTIDE SEQUENCE [LARGE SCALE GENOMIC DNA]</scope>
    <source>
        <strain evidence="3 4">LMG 29542</strain>
    </source>
</reference>
<dbReference type="AlphaFoldDB" id="A0A6J5F8Z0"/>
<evidence type="ECO:0000313" key="4">
    <source>
        <dbReference type="Proteomes" id="UP000494363"/>
    </source>
</evidence>
<evidence type="ECO:0000256" key="2">
    <source>
        <dbReference type="SAM" id="MobiDB-lite"/>
    </source>
</evidence>
<keyword evidence="1" id="KW-0677">Repeat</keyword>
<dbReference type="InterPro" id="IPR051240">
    <property type="entry name" value="Mito_RNA-Proc/Resp"/>
</dbReference>
<evidence type="ECO:0000256" key="1">
    <source>
        <dbReference type="ARBA" id="ARBA00022737"/>
    </source>
</evidence>
<dbReference type="Gene3D" id="1.25.40.10">
    <property type="entry name" value="Tetratricopeptide repeat domain"/>
    <property type="match status" value="2"/>
</dbReference>
<organism evidence="3 4">
    <name type="scientific">Paraburkholderia humisilvae</name>
    <dbReference type="NCBI Taxonomy" id="627669"/>
    <lineage>
        <taxon>Bacteria</taxon>
        <taxon>Pseudomonadati</taxon>
        <taxon>Pseudomonadota</taxon>
        <taxon>Betaproteobacteria</taxon>
        <taxon>Burkholderiales</taxon>
        <taxon>Burkholderiaceae</taxon>
        <taxon>Paraburkholderia</taxon>
    </lineage>
</organism>
<proteinExistence type="predicted"/>
<dbReference type="InterPro" id="IPR011990">
    <property type="entry name" value="TPR-like_helical_dom_sf"/>
</dbReference>
<dbReference type="Pfam" id="PF13041">
    <property type="entry name" value="PPR_2"/>
    <property type="match status" value="1"/>
</dbReference>
<keyword evidence="4" id="KW-1185">Reference proteome</keyword>
<dbReference type="PANTHER" id="PTHR47933:SF11">
    <property type="entry name" value="PENTATRICOPEPTIDE REPEAT-CONTAINING PROTEIN 2"/>
    <property type="match status" value="1"/>
</dbReference>
<evidence type="ECO:0008006" key="5">
    <source>
        <dbReference type="Google" id="ProtNLM"/>
    </source>
</evidence>
<sequence length="612" mass="64668">MLPATTPLTVRGAASVPPAICPAGESSAVPAASCSTTPAASQGNPKLEYLRGGRIREPRGGIVSRREAANEFIIRRFNRGQTSVADVMRVTTSCIRKLGNDHEGAVACLEALQRCRHPQTGATVFPETIPYNAAISACGKAARADDALRLFAHLQQHGPAHGVFPDTITYNAVISACGKAARADDALRLFAYLRQHGVERGVFPNTITYSAAISACEKAARADDALKLFAHLQQHGPARGVFPDAITYSAAISACEKAARADDALRLFAHLQQHGPARGVFPNAITYNAAISACEKAARADDALRLFAHLQQHGPTRGVFPDTITYNAAISACEKGTRTDDALSLFAHLQRYGPAHGVFPNTITYSATISACEKAARADDALQLFAHLQRHGPARDVFPDTITYNAAISACEKANRHREADRLLDDGITAGIFRPSLGFSAGQNMLDLHENAILASSTPSRRPAGVHPAVAQAIFNRLLRQGVIDRTTLFVVGQHGQGSLLAAIEANMRQQGWNPVHPRDAQGRPNRGCLVAATASVGADDTPVGRTSVLVPDGATVTGGHELQMPSPDTQTQRVQPVPDIRSAGDPAGAGGGGAITSSWADVARRAPAGRK</sequence>
<accession>A0A6J5F8Z0</accession>
<dbReference type="Pfam" id="PF13812">
    <property type="entry name" value="PPR_3"/>
    <property type="match status" value="1"/>
</dbReference>
<dbReference type="Pfam" id="PF01535">
    <property type="entry name" value="PPR"/>
    <property type="match status" value="4"/>
</dbReference>
<dbReference type="Proteomes" id="UP000494363">
    <property type="component" value="Unassembled WGS sequence"/>
</dbReference>
<dbReference type="GO" id="GO:0003729">
    <property type="term" value="F:mRNA binding"/>
    <property type="evidence" value="ECO:0007669"/>
    <property type="project" value="TreeGrafter"/>
</dbReference>
<dbReference type="PROSITE" id="PS51375">
    <property type="entry name" value="PPR"/>
    <property type="match status" value="8"/>
</dbReference>
<gene>
    <name evidence="3" type="ORF">LMG29542_07591</name>
</gene>
<name>A0A6J5F8Z0_9BURK</name>
<protein>
    <recommendedName>
        <fullName evidence="5">Pentacotripeptide-repeat region of PRORP domain-containing protein</fullName>
    </recommendedName>
</protein>
<dbReference type="PANTHER" id="PTHR47933">
    <property type="entry name" value="PENTATRICOPEPTIDE REPEAT-CONTAINING PROTEIN 1, MITOCHONDRIAL"/>
    <property type="match status" value="1"/>
</dbReference>
<feature type="region of interest" description="Disordered" evidence="2">
    <location>
        <begin position="554"/>
        <end position="612"/>
    </location>
</feature>
<evidence type="ECO:0000313" key="3">
    <source>
        <dbReference type="EMBL" id="CAB3774112.1"/>
    </source>
</evidence>